<evidence type="ECO:0000256" key="4">
    <source>
        <dbReference type="ARBA" id="ARBA00022691"/>
    </source>
</evidence>
<evidence type="ECO:0000256" key="1">
    <source>
        <dbReference type="ARBA" id="ARBA00007494"/>
    </source>
</evidence>
<keyword evidence="4" id="KW-0949">S-adenosyl-L-methionine</keyword>
<dbReference type="InterPro" id="IPR029063">
    <property type="entry name" value="SAM-dependent_MTases_sf"/>
</dbReference>
<keyword evidence="3 7" id="KW-0808">Transferase</keyword>
<dbReference type="InterPro" id="IPR018314">
    <property type="entry name" value="RsmB/NOL1/NOP2-like_CS"/>
</dbReference>
<gene>
    <name evidence="7" type="ORF">MNBD_IGNAVI01-2182</name>
</gene>
<evidence type="ECO:0000259" key="6">
    <source>
        <dbReference type="PROSITE" id="PS51686"/>
    </source>
</evidence>
<dbReference type="AlphaFoldDB" id="A0A3B1CJJ9"/>
<dbReference type="GO" id="GO:0001510">
    <property type="term" value="P:RNA methylation"/>
    <property type="evidence" value="ECO:0007669"/>
    <property type="project" value="InterPro"/>
</dbReference>
<evidence type="ECO:0000256" key="5">
    <source>
        <dbReference type="ARBA" id="ARBA00022884"/>
    </source>
</evidence>
<dbReference type="GO" id="GO:0008173">
    <property type="term" value="F:RNA methyltransferase activity"/>
    <property type="evidence" value="ECO:0007669"/>
    <property type="project" value="InterPro"/>
</dbReference>
<dbReference type="PANTHER" id="PTHR22807:SF30">
    <property type="entry name" value="28S RRNA (CYTOSINE(4447)-C(5))-METHYLTRANSFERASE-RELATED"/>
    <property type="match status" value="1"/>
</dbReference>
<keyword evidence="2 7" id="KW-0489">Methyltransferase</keyword>
<name>A0A3B1CJJ9_9ZZZZ</name>
<feature type="domain" description="SAM-dependent MTase RsmB/NOP-type" evidence="6">
    <location>
        <begin position="24"/>
        <end position="308"/>
    </location>
</feature>
<dbReference type="Pfam" id="PF01189">
    <property type="entry name" value="Methyltr_RsmB-F"/>
    <property type="match status" value="1"/>
</dbReference>
<evidence type="ECO:0000313" key="7">
    <source>
        <dbReference type="EMBL" id="VAX24923.1"/>
    </source>
</evidence>
<accession>A0A3B1CJJ9</accession>
<dbReference type="Gene3D" id="3.40.50.150">
    <property type="entry name" value="Vaccinia Virus protein VP39"/>
    <property type="match status" value="1"/>
</dbReference>
<dbReference type="NCBIfam" id="TIGR00446">
    <property type="entry name" value="nop2p"/>
    <property type="match status" value="1"/>
</dbReference>
<dbReference type="PRINTS" id="PR02008">
    <property type="entry name" value="RCMTFAMILY"/>
</dbReference>
<dbReference type="EC" id="2.1.1.176" evidence="7"/>
<dbReference type="InterPro" id="IPR011023">
    <property type="entry name" value="Nop2p"/>
</dbReference>
<dbReference type="GO" id="GO:0003723">
    <property type="term" value="F:RNA binding"/>
    <property type="evidence" value="ECO:0007669"/>
    <property type="project" value="UniProtKB-KW"/>
</dbReference>
<evidence type="ECO:0000256" key="3">
    <source>
        <dbReference type="ARBA" id="ARBA00022679"/>
    </source>
</evidence>
<reference evidence="7" key="1">
    <citation type="submission" date="2018-06" db="EMBL/GenBank/DDBJ databases">
        <authorList>
            <person name="Zhirakovskaya E."/>
        </authorList>
    </citation>
    <scope>NUCLEOTIDE SEQUENCE</scope>
</reference>
<dbReference type="InterPro" id="IPR023267">
    <property type="entry name" value="RCMT"/>
</dbReference>
<dbReference type="InterPro" id="IPR001678">
    <property type="entry name" value="MeTrfase_RsmB-F_NOP2_dom"/>
</dbReference>
<protein>
    <submittedName>
        <fullName evidence="7">16S rRNA (Cytosine(967)-C(5))-methyltransferase</fullName>
        <ecNumber evidence="7">2.1.1.176</ecNumber>
    </submittedName>
</protein>
<dbReference type="InterPro" id="IPR049560">
    <property type="entry name" value="MeTrfase_RsmB-F_NOP2_cat"/>
</dbReference>
<dbReference type="PROSITE" id="PS01153">
    <property type="entry name" value="NOL1_NOP2_SUN"/>
    <property type="match status" value="1"/>
</dbReference>
<dbReference type="EMBL" id="UOGD01000286">
    <property type="protein sequence ID" value="VAX24923.1"/>
    <property type="molecule type" value="Genomic_DNA"/>
</dbReference>
<organism evidence="7">
    <name type="scientific">hydrothermal vent metagenome</name>
    <dbReference type="NCBI Taxonomy" id="652676"/>
    <lineage>
        <taxon>unclassified sequences</taxon>
        <taxon>metagenomes</taxon>
        <taxon>ecological metagenomes</taxon>
    </lineage>
</organism>
<keyword evidence="5" id="KW-0694">RNA-binding</keyword>
<dbReference type="GO" id="GO:0006396">
    <property type="term" value="P:RNA processing"/>
    <property type="evidence" value="ECO:0007669"/>
    <property type="project" value="InterPro"/>
</dbReference>
<dbReference type="SUPFAM" id="SSF53335">
    <property type="entry name" value="S-adenosyl-L-methionine-dependent methyltransferases"/>
    <property type="match status" value="1"/>
</dbReference>
<dbReference type="GO" id="GO:0008757">
    <property type="term" value="F:S-adenosylmethionine-dependent methyltransferase activity"/>
    <property type="evidence" value="ECO:0007669"/>
    <property type="project" value="InterPro"/>
</dbReference>
<comment type="similarity">
    <text evidence="1">Belongs to the class I-like SAM-binding methyltransferase superfamily. RsmB/NOP family.</text>
</comment>
<sequence>MIELSENITSYIRSVFGEEFLNKYREFIETDYVPYVRISGSEDEQEEIVKKLIRYEIELKKVNKVPNAYKVLTGTANLGKTLEHALGKYYIQSLSSMIPPLILKPAETDVTLDMCAAPGSKATELAQMMNNKGTLYVNESNGGRTRSLAHNLDKLNIINTGMIVSKGELLSKHFDGFFDKILVDAPCTGLGIVQKKQEVSNWWSINHALKLSETQMKLLVSAIKSLKVGGEIVYSTCTLTLEENEFLINRVLKKHPVKLMDIELPVESHSGYTKYGDVDLSPELAKTRRIIPWEINSEGFFIAKLQKVSETTALVKTELKRSSYRFTEWKNKHVRKIIEELSDWYGIPMEVFAQYNYLLKKNEIQFINADWYAENLILFNRMGIKLGKIDKNGVLVLHTLAAQILQKHITKNIIELTDDAELKTYLTGGTIKTMTDIKPKGRKVIIHNGDMIGSAIATKDGLKSQFPRALRTVDIIF</sequence>
<proteinExistence type="inferred from homology"/>
<evidence type="ECO:0000256" key="2">
    <source>
        <dbReference type="ARBA" id="ARBA00022603"/>
    </source>
</evidence>
<dbReference type="PANTHER" id="PTHR22807">
    <property type="entry name" value="NOP2 YEAST -RELATED NOL1/NOP2/FMU SUN DOMAIN-CONTAINING"/>
    <property type="match status" value="1"/>
</dbReference>
<dbReference type="Gene3D" id="3.10.450.720">
    <property type="match status" value="1"/>
</dbReference>
<dbReference type="PROSITE" id="PS51686">
    <property type="entry name" value="SAM_MT_RSMB_NOP"/>
    <property type="match status" value="1"/>
</dbReference>